<dbReference type="OrthoDB" id="1983426at2759"/>
<keyword evidence="3" id="KW-1185">Reference proteome</keyword>
<gene>
    <name evidence="2" type="ORF">KP509_07G053800</name>
</gene>
<accession>A0A8T2UCC6</accession>
<evidence type="ECO:0000256" key="1">
    <source>
        <dbReference type="SAM" id="MobiDB-lite"/>
    </source>
</evidence>
<feature type="compositionally biased region" description="Pro residues" evidence="1">
    <location>
        <begin position="99"/>
        <end position="108"/>
    </location>
</feature>
<dbReference type="AlphaFoldDB" id="A0A8T2UCC6"/>
<reference evidence="2" key="1">
    <citation type="submission" date="2021-08" db="EMBL/GenBank/DDBJ databases">
        <title>WGS assembly of Ceratopteris richardii.</title>
        <authorList>
            <person name="Marchant D.B."/>
            <person name="Chen G."/>
            <person name="Jenkins J."/>
            <person name="Shu S."/>
            <person name="Leebens-Mack J."/>
            <person name="Grimwood J."/>
            <person name="Schmutz J."/>
            <person name="Soltis P."/>
            <person name="Soltis D."/>
            <person name="Chen Z.-H."/>
        </authorList>
    </citation>
    <scope>NUCLEOTIDE SEQUENCE</scope>
    <source>
        <strain evidence="2">Whitten #5841</strain>
        <tissue evidence="2">Leaf</tissue>
    </source>
</reference>
<comment type="caution">
    <text evidence="2">The sequence shown here is derived from an EMBL/GenBank/DDBJ whole genome shotgun (WGS) entry which is preliminary data.</text>
</comment>
<feature type="region of interest" description="Disordered" evidence="1">
    <location>
        <begin position="94"/>
        <end position="116"/>
    </location>
</feature>
<evidence type="ECO:0000313" key="3">
    <source>
        <dbReference type="Proteomes" id="UP000825935"/>
    </source>
</evidence>
<evidence type="ECO:0000313" key="2">
    <source>
        <dbReference type="EMBL" id="KAH7433072.1"/>
    </source>
</evidence>
<proteinExistence type="predicted"/>
<name>A0A8T2UCC6_CERRI</name>
<organism evidence="2 3">
    <name type="scientific">Ceratopteris richardii</name>
    <name type="common">Triangle waterfern</name>
    <dbReference type="NCBI Taxonomy" id="49495"/>
    <lineage>
        <taxon>Eukaryota</taxon>
        <taxon>Viridiplantae</taxon>
        <taxon>Streptophyta</taxon>
        <taxon>Embryophyta</taxon>
        <taxon>Tracheophyta</taxon>
        <taxon>Polypodiopsida</taxon>
        <taxon>Polypodiidae</taxon>
        <taxon>Polypodiales</taxon>
        <taxon>Pteridineae</taxon>
        <taxon>Pteridaceae</taxon>
        <taxon>Parkerioideae</taxon>
        <taxon>Ceratopteris</taxon>
    </lineage>
</organism>
<sequence>MAEVLAIIGLGIQGLEFVFQAKRFIESRMQRKRKQKQETLQNEVKVQHEIHNHYYITTVTTPIDDICGTSNQVYRSASFPSNLHHISATSLICHSQPRGPEPSAPPLPNAQDHSSINTMRSCIPNQTLSRCVTYPAHIPQGAHQWWYGVSQKQIGGRIDALAPPQAQYYRRGAPPDFAVAGIRIGSDPDPLNPVNTVELARIHWSYFEKRMIPSTLSPTVAVVCWEHKTVDMFMLCNRLYYKNYRVYSCSVDAFSAAYHGHEVFSGEIVAGRLKRCNREIKFVEPSCGVVSTNSWLKLGLNDPDVSVHEYDDAPIFVNIAVGALFGLLCCLYPSASNVSIDMKPSVLQSATDIVACMNSHSYPFPLFDASSSIHFSVFSFNNRGWTNKNVLIG</sequence>
<dbReference type="EMBL" id="CM035412">
    <property type="protein sequence ID" value="KAH7433072.1"/>
    <property type="molecule type" value="Genomic_DNA"/>
</dbReference>
<dbReference type="Proteomes" id="UP000825935">
    <property type="component" value="Chromosome 7"/>
</dbReference>
<protein>
    <submittedName>
        <fullName evidence="2">Uncharacterized protein</fullName>
    </submittedName>
</protein>